<dbReference type="SUPFAM" id="SSF46689">
    <property type="entry name" value="Homeodomain-like"/>
    <property type="match status" value="1"/>
</dbReference>
<sequence>MEDMARPYRGVDASERLAQRRQRFLDAGLELLGGQVNPDDLTVRAICAQSGLTVRYFYENFTDKDAFVEAVFDSVTAQLATTTQAAVATAAPGQQNRAGITNMIRTIAEDTRVGRLLFSKQLSNATLLRLRLKHQGMFIALAGQHIQDALHVGGSNRLAGTTHFVLGGMQQAISAWLAGEVKLTADQLVDLLVDVLADLNDPGLFRG</sequence>
<evidence type="ECO:0000313" key="5">
    <source>
        <dbReference type="Proteomes" id="UP001190466"/>
    </source>
</evidence>
<gene>
    <name evidence="4" type="ORF">MU0050_004155</name>
</gene>
<dbReference type="InterPro" id="IPR001647">
    <property type="entry name" value="HTH_TetR"/>
</dbReference>
<dbReference type="PANTHER" id="PTHR43479:SF11">
    <property type="entry name" value="ACREF_ENVCD OPERON REPRESSOR-RELATED"/>
    <property type="match status" value="1"/>
</dbReference>
<evidence type="ECO:0000313" key="4">
    <source>
        <dbReference type="EMBL" id="CAJ1586227.1"/>
    </source>
</evidence>
<keyword evidence="1 2" id="KW-0238">DNA-binding</keyword>
<reference evidence="4 5" key="1">
    <citation type="submission" date="2023-08" db="EMBL/GenBank/DDBJ databases">
        <authorList>
            <person name="Folkvardsen B D."/>
            <person name="Norman A."/>
        </authorList>
    </citation>
    <scope>NUCLEOTIDE SEQUENCE [LARGE SCALE GENOMIC DNA]</scope>
    <source>
        <strain evidence="4 5">Mu0050</strain>
    </source>
</reference>
<dbReference type="Gene3D" id="1.10.357.10">
    <property type="entry name" value="Tetracycline Repressor, domain 2"/>
    <property type="match status" value="1"/>
</dbReference>
<keyword evidence="5" id="KW-1185">Reference proteome</keyword>
<organism evidence="4 5">
    <name type="scientific">[Mycobacterium] wendilense</name>
    <dbReference type="NCBI Taxonomy" id="3064284"/>
    <lineage>
        <taxon>Bacteria</taxon>
        <taxon>Bacillati</taxon>
        <taxon>Actinomycetota</taxon>
        <taxon>Actinomycetes</taxon>
        <taxon>Mycobacteriales</taxon>
        <taxon>Mycobacteriaceae</taxon>
        <taxon>Mycolicibacter</taxon>
    </lineage>
</organism>
<dbReference type="InterPro" id="IPR009057">
    <property type="entry name" value="Homeodomain-like_sf"/>
</dbReference>
<protein>
    <submittedName>
        <fullName evidence="4">Helix-turn-helix domain-containing protein</fullName>
    </submittedName>
</protein>
<accession>A0ABM9MIT8</accession>
<feature type="domain" description="HTH tetR-type" evidence="3">
    <location>
        <begin position="18"/>
        <end position="79"/>
    </location>
</feature>
<name>A0ABM9MIT8_9MYCO</name>
<dbReference type="EMBL" id="OY726395">
    <property type="protein sequence ID" value="CAJ1586227.1"/>
    <property type="molecule type" value="Genomic_DNA"/>
</dbReference>
<dbReference type="InterPro" id="IPR050624">
    <property type="entry name" value="HTH-type_Tx_Regulator"/>
</dbReference>
<feature type="DNA-binding region" description="H-T-H motif" evidence="2">
    <location>
        <begin position="42"/>
        <end position="61"/>
    </location>
</feature>
<evidence type="ECO:0000259" key="3">
    <source>
        <dbReference type="PROSITE" id="PS50977"/>
    </source>
</evidence>
<proteinExistence type="predicted"/>
<evidence type="ECO:0000256" key="1">
    <source>
        <dbReference type="ARBA" id="ARBA00023125"/>
    </source>
</evidence>
<dbReference type="PANTHER" id="PTHR43479">
    <property type="entry name" value="ACREF/ENVCD OPERON REPRESSOR-RELATED"/>
    <property type="match status" value="1"/>
</dbReference>
<dbReference type="PROSITE" id="PS50977">
    <property type="entry name" value="HTH_TETR_2"/>
    <property type="match status" value="1"/>
</dbReference>
<evidence type="ECO:0000256" key="2">
    <source>
        <dbReference type="PROSITE-ProRule" id="PRU00335"/>
    </source>
</evidence>
<dbReference type="Pfam" id="PF00440">
    <property type="entry name" value="TetR_N"/>
    <property type="match status" value="1"/>
</dbReference>
<dbReference type="Proteomes" id="UP001190466">
    <property type="component" value="Chromosome"/>
</dbReference>